<sequence length="165" mass="18415">MVYMVCQNKARGEEAVSKIQSSTSNQTKCSLGGTVFGFFFIFMVPTHRKEYEMNFAVNVLGTYGMTELLLPLLEKSQPYACVITVASGRMYTTPLTTDVMILAQVSMVALTEKWAQKYADKGIGFYVIHLGWVAMAGVAMSLSSFSKSYVLLSSFNIHISFQLYY</sequence>
<dbReference type="PANTHER" id="PTHR44656:SF7">
    <property type="entry name" value="DEHYDROGENASE_REDUCTASE SDR FAMILY MEMBER 12"/>
    <property type="match status" value="1"/>
</dbReference>
<dbReference type="AlphaFoldDB" id="A0A9K3MZ80"/>
<comment type="caution">
    <text evidence="2">The sequence shown here is derived from an EMBL/GenBank/DDBJ whole genome shotgun (WGS) entry which is preliminary data.</text>
</comment>
<dbReference type="PANTHER" id="PTHR44656">
    <property type="entry name" value="DEHYDROGENASE/REDUCTASE SDR FAMILY MEMBER 12"/>
    <property type="match status" value="1"/>
</dbReference>
<dbReference type="InterPro" id="IPR052992">
    <property type="entry name" value="SDR_member_12"/>
</dbReference>
<evidence type="ECO:0000313" key="2">
    <source>
        <dbReference type="EMBL" id="KAF5780638.1"/>
    </source>
</evidence>
<dbReference type="Gramene" id="mRNA:HanXRQr2_Chr11g0474181">
    <property type="protein sequence ID" value="mRNA:HanXRQr2_Chr11g0474181"/>
    <property type="gene ID" value="HanXRQr2_Chr11g0474181"/>
</dbReference>
<dbReference type="InterPro" id="IPR036291">
    <property type="entry name" value="NAD(P)-bd_dom_sf"/>
</dbReference>
<protein>
    <submittedName>
        <fullName evidence="2">NAD(P)-binding domain superfamily</fullName>
    </submittedName>
</protein>
<keyword evidence="3" id="KW-1185">Reference proteome</keyword>
<accession>A0A9K3MZ80</accession>
<dbReference type="Gene3D" id="3.40.50.720">
    <property type="entry name" value="NAD(P)-binding Rossmann-like Domain"/>
    <property type="match status" value="1"/>
</dbReference>
<dbReference type="Proteomes" id="UP000215914">
    <property type="component" value="Unassembled WGS sequence"/>
</dbReference>
<dbReference type="EMBL" id="MNCJ02000326">
    <property type="protein sequence ID" value="KAF5780638.1"/>
    <property type="molecule type" value="Genomic_DNA"/>
</dbReference>
<keyword evidence="1" id="KW-0812">Transmembrane</keyword>
<reference evidence="2" key="1">
    <citation type="journal article" date="2017" name="Nature">
        <title>The sunflower genome provides insights into oil metabolism, flowering and Asterid evolution.</title>
        <authorList>
            <person name="Badouin H."/>
            <person name="Gouzy J."/>
            <person name="Grassa C.J."/>
            <person name="Murat F."/>
            <person name="Staton S.E."/>
            <person name="Cottret L."/>
            <person name="Lelandais-Briere C."/>
            <person name="Owens G.L."/>
            <person name="Carrere S."/>
            <person name="Mayjonade B."/>
            <person name="Legrand L."/>
            <person name="Gill N."/>
            <person name="Kane N.C."/>
            <person name="Bowers J.E."/>
            <person name="Hubner S."/>
            <person name="Bellec A."/>
            <person name="Berard A."/>
            <person name="Berges H."/>
            <person name="Blanchet N."/>
            <person name="Boniface M.C."/>
            <person name="Brunel D."/>
            <person name="Catrice O."/>
            <person name="Chaidir N."/>
            <person name="Claudel C."/>
            <person name="Donnadieu C."/>
            <person name="Faraut T."/>
            <person name="Fievet G."/>
            <person name="Helmstetter N."/>
            <person name="King M."/>
            <person name="Knapp S.J."/>
            <person name="Lai Z."/>
            <person name="Le Paslier M.C."/>
            <person name="Lippi Y."/>
            <person name="Lorenzon L."/>
            <person name="Mandel J.R."/>
            <person name="Marage G."/>
            <person name="Marchand G."/>
            <person name="Marquand E."/>
            <person name="Bret-Mestries E."/>
            <person name="Morien E."/>
            <person name="Nambeesan S."/>
            <person name="Nguyen T."/>
            <person name="Pegot-Espagnet P."/>
            <person name="Pouilly N."/>
            <person name="Raftis F."/>
            <person name="Sallet E."/>
            <person name="Schiex T."/>
            <person name="Thomas J."/>
            <person name="Vandecasteele C."/>
            <person name="Vares D."/>
            <person name="Vear F."/>
            <person name="Vautrin S."/>
            <person name="Crespi M."/>
            <person name="Mangin B."/>
            <person name="Burke J.M."/>
            <person name="Salse J."/>
            <person name="Munos S."/>
            <person name="Vincourt P."/>
            <person name="Rieseberg L.H."/>
            <person name="Langlade N.B."/>
        </authorList>
    </citation>
    <scope>NUCLEOTIDE SEQUENCE</scope>
    <source>
        <tissue evidence="2">Leaves</tissue>
    </source>
</reference>
<reference evidence="2" key="2">
    <citation type="submission" date="2020-06" db="EMBL/GenBank/DDBJ databases">
        <title>Helianthus annuus Genome sequencing and assembly Release 2.</title>
        <authorList>
            <person name="Gouzy J."/>
            <person name="Langlade N."/>
            <person name="Munos S."/>
        </authorList>
    </citation>
    <scope>NUCLEOTIDE SEQUENCE</scope>
    <source>
        <tissue evidence="2">Leaves</tissue>
    </source>
</reference>
<dbReference type="Pfam" id="PF13561">
    <property type="entry name" value="adh_short_C2"/>
    <property type="match status" value="1"/>
</dbReference>
<gene>
    <name evidence="2" type="ORF">HanXRQr2_Chr11g0474181</name>
</gene>
<evidence type="ECO:0000256" key="1">
    <source>
        <dbReference type="SAM" id="Phobius"/>
    </source>
</evidence>
<dbReference type="InterPro" id="IPR002347">
    <property type="entry name" value="SDR_fam"/>
</dbReference>
<name>A0A9K3MZ80_HELAN</name>
<feature type="transmembrane region" description="Helical" evidence="1">
    <location>
        <begin position="123"/>
        <end position="145"/>
    </location>
</feature>
<organism evidence="2 3">
    <name type="scientific">Helianthus annuus</name>
    <name type="common">Common sunflower</name>
    <dbReference type="NCBI Taxonomy" id="4232"/>
    <lineage>
        <taxon>Eukaryota</taxon>
        <taxon>Viridiplantae</taxon>
        <taxon>Streptophyta</taxon>
        <taxon>Embryophyta</taxon>
        <taxon>Tracheophyta</taxon>
        <taxon>Spermatophyta</taxon>
        <taxon>Magnoliopsida</taxon>
        <taxon>eudicotyledons</taxon>
        <taxon>Gunneridae</taxon>
        <taxon>Pentapetalae</taxon>
        <taxon>asterids</taxon>
        <taxon>campanulids</taxon>
        <taxon>Asterales</taxon>
        <taxon>Asteraceae</taxon>
        <taxon>Asteroideae</taxon>
        <taxon>Heliantheae alliance</taxon>
        <taxon>Heliantheae</taxon>
        <taxon>Helianthus</taxon>
    </lineage>
</organism>
<evidence type="ECO:0000313" key="3">
    <source>
        <dbReference type="Proteomes" id="UP000215914"/>
    </source>
</evidence>
<keyword evidence="1" id="KW-0472">Membrane</keyword>
<keyword evidence="1" id="KW-1133">Transmembrane helix</keyword>
<dbReference type="SUPFAM" id="SSF51735">
    <property type="entry name" value="NAD(P)-binding Rossmann-fold domains"/>
    <property type="match status" value="1"/>
</dbReference>
<proteinExistence type="predicted"/>